<dbReference type="SUPFAM" id="SSF53448">
    <property type="entry name" value="Nucleotide-diphospho-sugar transferases"/>
    <property type="match status" value="1"/>
</dbReference>
<dbReference type="Proteomes" id="UP000289411">
    <property type="component" value="Unassembled WGS sequence"/>
</dbReference>
<dbReference type="OrthoDB" id="9783791at2"/>
<reference evidence="2 3" key="1">
    <citation type="submission" date="2018-09" db="EMBL/GenBank/DDBJ databases">
        <authorList>
            <person name="Grouzdev D.S."/>
            <person name="Krutkina M.S."/>
        </authorList>
    </citation>
    <scope>NUCLEOTIDE SEQUENCE [LARGE SCALE GENOMIC DNA]</scope>
    <source>
        <strain evidence="2 3">RmlP001</strain>
    </source>
</reference>
<organism evidence="2 3">
    <name type="scientific">Lichenibacterium ramalinae</name>
    <dbReference type="NCBI Taxonomy" id="2316527"/>
    <lineage>
        <taxon>Bacteria</taxon>
        <taxon>Pseudomonadati</taxon>
        <taxon>Pseudomonadota</taxon>
        <taxon>Alphaproteobacteria</taxon>
        <taxon>Hyphomicrobiales</taxon>
        <taxon>Lichenihabitantaceae</taxon>
        <taxon>Lichenibacterium</taxon>
    </lineage>
</organism>
<name>A0A4Q2RI05_9HYPH</name>
<dbReference type="Pfam" id="PF00535">
    <property type="entry name" value="Glycos_transf_2"/>
    <property type="match status" value="1"/>
</dbReference>
<dbReference type="CDD" id="cd04186">
    <property type="entry name" value="GT_2_like_c"/>
    <property type="match status" value="1"/>
</dbReference>
<gene>
    <name evidence="2" type="ORF">D3272_06865</name>
</gene>
<comment type="caution">
    <text evidence="2">The sequence shown here is derived from an EMBL/GenBank/DDBJ whole genome shotgun (WGS) entry which is preliminary data.</text>
</comment>
<reference evidence="2 3" key="2">
    <citation type="submission" date="2019-02" db="EMBL/GenBank/DDBJ databases">
        <title>'Lichenibacterium ramalinii' gen. nov. sp. nov., 'Lichenibacterium minor' gen. nov. sp. nov.</title>
        <authorList>
            <person name="Pankratov T."/>
        </authorList>
    </citation>
    <scope>NUCLEOTIDE SEQUENCE [LARGE SCALE GENOMIC DNA]</scope>
    <source>
        <strain evidence="2 3">RmlP001</strain>
    </source>
</reference>
<dbReference type="PANTHER" id="PTHR43179">
    <property type="entry name" value="RHAMNOSYLTRANSFERASE WBBL"/>
    <property type="match status" value="1"/>
</dbReference>
<evidence type="ECO:0000313" key="2">
    <source>
        <dbReference type="EMBL" id="RYB06458.1"/>
    </source>
</evidence>
<proteinExistence type="predicted"/>
<dbReference type="EMBL" id="QYBC01000004">
    <property type="protein sequence ID" value="RYB06458.1"/>
    <property type="molecule type" value="Genomic_DNA"/>
</dbReference>
<accession>A0A4Q2RI05</accession>
<feature type="domain" description="Glycosyltransferase 2-like" evidence="1">
    <location>
        <begin position="117"/>
        <end position="241"/>
    </location>
</feature>
<dbReference type="Gene3D" id="3.90.550.10">
    <property type="entry name" value="Spore Coat Polysaccharide Biosynthesis Protein SpsA, Chain A"/>
    <property type="match status" value="2"/>
</dbReference>
<dbReference type="InterPro" id="IPR001173">
    <property type="entry name" value="Glyco_trans_2-like"/>
</dbReference>
<keyword evidence="3" id="KW-1185">Reference proteome</keyword>
<keyword evidence="2" id="KW-0808">Transferase</keyword>
<evidence type="ECO:0000259" key="1">
    <source>
        <dbReference type="Pfam" id="PF00535"/>
    </source>
</evidence>
<dbReference type="AlphaFoldDB" id="A0A4Q2RI05"/>
<sequence>MNCNYINHLSVFKKSSLPSTPLRVGFEGSQDYDLLLRTLPAMARGAIVHLPYILYSWRVTSDAQSFSQKKARRAKLTSMLALSDYISSQNIEAEAVENGDTMFRMRRLCPKASPLISIIIPTRDRSNLVKACVDGILHRTDYENWEVIIVDNDSEEEETFSFYRNVLEDSRFKVIHYHGIFNYSAINNLAVKSARGELLCLLNNDVEVIKPNWLKEMMAYAVLPDVGCVGARLLYEDDTLQHGGVIIGLGGVAGHSHKRRGLGDPGYYRRIDLVHEMSAVTAACLVCSKKKFEQVGGFEEEHLKVAFNDVDLCLKMADAGYRNIYNPEATLYHLESISRGSDDTPEHVERFRSEVAHMKKRWQKYINHDPAYNPNLTIDREDFSISWAPRVSRVPSKIDFDQWGNQGR</sequence>
<dbReference type="GO" id="GO:0016740">
    <property type="term" value="F:transferase activity"/>
    <property type="evidence" value="ECO:0007669"/>
    <property type="project" value="UniProtKB-KW"/>
</dbReference>
<evidence type="ECO:0000313" key="3">
    <source>
        <dbReference type="Proteomes" id="UP000289411"/>
    </source>
</evidence>
<dbReference type="InterPro" id="IPR029044">
    <property type="entry name" value="Nucleotide-diphossugar_trans"/>
</dbReference>
<dbReference type="PANTHER" id="PTHR43179:SF7">
    <property type="entry name" value="RHAMNOSYLTRANSFERASE WBBL"/>
    <property type="match status" value="1"/>
</dbReference>
<protein>
    <submittedName>
        <fullName evidence="2">Glycosyltransferase</fullName>
    </submittedName>
</protein>